<name>A0A0C9YD27_9AGAR</name>
<dbReference type="OrthoDB" id="3153758at2759"/>
<evidence type="ECO:0000313" key="2">
    <source>
        <dbReference type="Proteomes" id="UP000054477"/>
    </source>
</evidence>
<proteinExistence type="predicted"/>
<dbReference type="HOGENOM" id="CLU_050250_3_0_1"/>
<protein>
    <submittedName>
        <fullName evidence="1">Uncharacterized protein</fullName>
    </submittedName>
</protein>
<gene>
    <name evidence="1" type="ORF">K443DRAFT_3381</name>
</gene>
<sequence>MLSAYPLFYHDRSFAREKSFSTWRNLAGERTRFCDLLSEDDEIQRGGWWWTLTQMVMAQTDSDICTDDGPAKPSWEGLKGGEHCLRYATREYTAKLVNIPSDADALKTCRETPVGIHGAALFPDFCQDLGSWGGVWGHWIIHFDELDCRTWWGDFEDRGCLDHASTSNIRRFESRLENLREGDDWQIMCATTPADFKKSNFPVACTNSGKPGVYGIWEFKDKTCYDIPLS</sequence>
<accession>A0A0C9YD27</accession>
<reference evidence="2" key="2">
    <citation type="submission" date="2015-01" db="EMBL/GenBank/DDBJ databases">
        <title>Evolutionary Origins and Diversification of the Mycorrhizal Mutualists.</title>
        <authorList>
            <consortium name="DOE Joint Genome Institute"/>
            <consortium name="Mycorrhizal Genomics Consortium"/>
            <person name="Kohler A."/>
            <person name="Kuo A."/>
            <person name="Nagy L.G."/>
            <person name="Floudas D."/>
            <person name="Copeland A."/>
            <person name="Barry K.W."/>
            <person name="Cichocki N."/>
            <person name="Veneault-Fourrey C."/>
            <person name="LaButti K."/>
            <person name="Lindquist E.A."/>
            <person name="Lipzen A."/>
            <person name="Lundell T."/>
            <person name="Morin E."/>
            <person name="Murat C."/>
            <person name="Riley R."/>
            <person name="Ohm R."/>
            <person name="Sun H."/>
            <person name="Tunlid A."/>
            <person name="Henrissat B."/>
            <person name="Grigoriev I.V."/>
            <person name="Hibbett D.S."/>
            <person name="Martin F."/>
        </authorList>
    </citation>
    <scope>NUCLEOTIDE SEQUENCE [LARGE SCALE GENOMIC DNA]</scope>
    <source>
        <strain evidence="2">LaAM-08-1</strain>
    </source>
</reference>
<dbReference type="AlphaFoldDB" id="A0A0C9YD27"/>
<organism evidence="1 2">
    <name type="scientific">Laccaria amethystina LaAM-08-1</name>
    <dbReference type="NCBI Taxonomy" id="1095629"/>
    <lineage>
        <taxon>Eukaryota</taxon>
        <taxon>Fungi</taxon>
        <taxon>Dikarya</taxon>
        <taxon>Basidiomycota</taxon>
        <taxon>Agaricomycotina</taxon>
        <taxon>Agaricomycetes</taxon>
        <taxon>Agaricomycetidae</taxon>
        <taxon>Agaricales</taxon>
        <taxon>Agaricineae</taxon>
        <taxon>Hydnangiaceae</taxon>
        <taxon>Laccaria</taxon>
    </lineage>
</organism>
<dbReference type="Proteomes" id="UP000054477">
    <property type="component" value="Unassembled WGS sequence"/>
</dbReference>
<evidence type="ECO:0000313" key="1">
    <source>
        <dbReference type="EMBL" id="KIK06073.1"/>
    </source>
</evidence>
<dbReference type="EMBL" id="KN838555">
    <property type="protein sequence ID" value="KIK06073.1"/>
    <property type="molecule type" value="Genomic_DNA"/>
</dbReference>
<reference evidence="1 2" key="1">
    <citation type="submission" date="2014-04" db="EMBL/GenBank/DDBJ databases">
        <authorList>
            <consortium name="DOE Joint Genome Institute"/>
            <person name="Kuo A."/>
            <person name="Kohler A."/>
            <person name="Nagy L.G."/>
            <person name="Floudas D."/>
            <person name="Copeland A."/>
            <person name="Barry K.W."/>
            <person name="Cichocki N."/>
            <person name="Veneault-Fourrey C."/>
            <person name="LaButti K."/>
            <person name="Lindquist E.A."/>
            <person name="Lipzen A."/>
            <person name="Lundell T."/>
            <person name="Morin E."/>
            <person name="Murat C."/>
            <person name="Sun H."/>
            <person name="Tunlid A."/>
            <person name="Henrissat B."/>
            <person name="Grigoriev I.V."/>
            <person name="Hibbett D.S."/>
            <person name="Martin F."/>
            <person name="Nordberg H.P."/>
            <person name="Cantor M.N."/>
            <person name="Hua S.X."/>
        </authorList>
    </citation>
    <scope>NUCLEOTIDE SEQUENCE [LARGE SCALE GENOMIC DNA]</scope>
    <source>
        <strain evidence="1 2">LaAM-08-1</strain>
    </source>
</reference>
<keyword evidence="2" id="KW-1185">Reference proteome</keyword>